<feature type="region of interest" description="Disordered" evidence="3">
    <location>
        <begin position="1406"/>
        <end position="1439"/>
    </location>
</feature>
<proteinExistence type="predicted"/>
<name>A0AAW1S1V0_9CHLO</name>
<feature type="region of interest" description="Disordered" evidence="3">
    <location>
        <begin position="1119"/>
        <end position="1156"/>
    </location>
</feature>
<feature type="compositionally biased region" description="Polar residues" evidence="3">
    <location>
        <begin position="1480"/>
        <end position="1493"/>
    </location>
</feature>
<feature type="region of interest" description="Disordered" evidence="3">
    <location>
        <begin position="1259"/>
        <end position="1331"/>
    </location>
</feature>
<keyword evidence="1 2" id="KW-0175">Coiled coil</keyword>
<keyword evidence="5" id="KW-1185">Reference proteome</keyword>
<feature type="compositionally biased region" description="Low complexity" evidence="3">
    <location>
        <begin position="1266"/>
        <end position="1280"/>
    </location>
</feature>
<gene>
    <name evidence="4" type="ORF">WJX74_001028</name>
</gene>
<reference evidence="4 5" key="1">
    <citation type="journal article" date="2024" name="Nat. Commun.">
        <title>Phylogenomics reveals the evolutionary origins of lichenization in chlorophyte algae.</title>
        <authorList>
            <person name="Puginier C."/>
            <person name="Libourel C."/>
            <person name="Otte J."/>
            <person name="Skaloud P."/>
            <person name="Haon M."/>
            <person name="Grisel S."/>
            <person name="Petersen M."/>
            <person name="Berrin J.G."/>
            <person name="Delaux P.M."/>
            <person name="Dal Grande F."/>
            <person name="Keller J."/>
        </authorList>
    </citation>
    <scope>NUCLEOTIDE SEQUENCE [LARGE SCALE GENOMIC DNA]</scope>
    <source>
        <strain evidence="4 5">SAG 2145</strain>
    </source>
</reference>
<dbReference type="EMBL" id="JALJOS010000004">
    <property type="protein sequence ID" value="KAK9839950.1"/>
    <property type="molecule type" value="Genomic_DNA"/>
</dbReference>
<feature type="compositionally biased region" description="Polar residues" evidence="3">
    <location>
        <begin position="240"/>
        <end position="255"/>
    </location>
</feature>
<feature type="coiled-coil region" evidence="2">
    <location>
        <begin position="757"/>
        <end position="908"/>
    </location>
</feature>
<sequence length="1525" mass="163277">MVSVPALHTRVLKGNCSDEPTGAMAVAKAMSRLAILRSVLTDVSSQLQDTRQAKVQLQHENARLNAELKSLPRKCMSPADKAALKLELPEHLKSIQSELTAKEQEINKLTSLAEHAMEALLQERARADSAQTQCSQMANEMSAAEASREASIATLLELHQLCLDQQAQLAFHPVASGIASPAACQTPARSVMSWTQQCSNDENIAPHSNGARSCSNQADLGKPQPQSAPPRGSRRMNPIQHDSNSRPGLVQQGSDCHSCTASAAHPIQSLTEHCKAASSAEAEDRATQAASKRAVQPQKHTANSVAAPALHTHQYPPEAQCDAHGNEDIAKAGAPACSSSELSVKEASDQVTCIPTKLPAIQAVKTADDCDEASQQDASRAGSVQQMPAQVAEGTGATFTALRQAVCEHGIIQASRLVQPCRGPALVRGVPVKSRTRLKISRHRAVSPSQTTNGQLANASLSKHHLGCASRLLDGPQSEEVLPSGPDTAIEAAAAAADQEMGLPEPAVNAPCESTASSHQQQGIPIMGPMDHRDAAQLSGPAGSMKHHQAVNREPADDTAANIDQTAPWTGLVVPEPQQQGVLQHPGPHMATMDRAREQAQASFKQPDVTSGSNSASLQQALPSEAEQAKLEHKDISCSSAPTYHQQDSSSVSFTLSKQPQCQCQPPQQIVQELHSSAELCHHDLHAQAAQQQQLPSKHIQLDNQQQPLMNGHEAQLCQARQTCEGLQLSVAQAHLDEHVQMVKESQAELCKERQDAAEAQGQLLEQKHQLEQALQDKQRLFEEQKADFIRIQAQANNLQGQLDHELQMHDEAVQASRKQVDELKELLSTRQQAFQDLQQAMLDQRAGHQFAMQQAKQDCSSLESKLSGVQNISTGLQEQNALDLQRLKDVQCELASSKQVIHDLEQAASAQEADHLGKQQQKQQVVGQLEAQVRVSNNLTLELHKQLSSHCGDKSRLTMQNQKLEKQLAAKAASLMKLQEKLKASRQKAKDAGARAETAAEAARAANAARSKLQHMGKLHAGQALADLQNLCQLTGCQASGATAVADSRVQVQEAASQKLNKNTAQDVEGSSEMMGMEVRRAAIAQQLKAALHDSLQQVPFAAISQVRLAETLQPRLQPGVGQHMARKASNGSQSQSDRPRAIAGGHQAGNSQAEDSLKGLQAAAAHLHLPQSLGRAQCSPNTSSGQSIFDESGVASVEHTGLPQKQHKNAPAPCQSARGEFLPMQPLVQAQHVDLLLARGCAGDMESLSEHVRAIGPGVIDNTQPPACSSPGSQSQSSRANMPRSVRMWMERRANGSGQASLDVSRARMQAHEPSQSAQQLDHASELDCEEQAQLVTKSGRPAENASGHTHSNGLVHGCTLRFDGSVQHQQTGQSLQSSASSHTRLGCSTDWAIEQGDDMDSQAARQLNDSGSESHSQHDASPSTQSTGDTGSRTESSVTASEAAACAIQQKACIHGHCLAAFHAQCNKGGRRQLSRAASASDPAQANIESTPAKEAKGLHKACQNVKQRRVKSAQAEKQAFR</sequence>
<feature type="coiled-coil region" evidence="2">
    <location>
        <begin position="40"/>
        <end position="147"/>
    </location>
</feature>
<evidence type="ECO:0000256" key="2">
    <source>
        <dbReference type="SAM" id="Coils"/>
    </source>
</evidence>
<comment type="caution">
    <text evidence="4">The sequence shown here is derived from an EMBL/GenBank/DDBJ whole genome shotgun (WGS) entry which is preliminary data.</text>
</comment>
<feature type="compositionally biased region" description="Polar residues" evidence="3">
    <location>
        <begin position="1406"/>
        <end position="1434"/>
    </location>
</feature>
<protein>
    <submittedName>
        <fullName evidence="4">Uncharacterized protein</fullName>
    </submittedName>
</protein>
<accession>A0AAW1S1V0</accession>
<dbReference type="PANTHER" id="PTHR23160">
    <property type="entry name" value="SYNAPTONEMAL COMPLEX PROTEIN-RELATED"/>
    <property type="match status" value="1"/>
</dbReference>
<organism evidence="4 5">
    <name type="scientific">Apatococcus lobatus</name>
    <dbReference type="NCBI Taxonomy" id="904363"/>
    <lineage>
        <taxon>Eukaryota</taxon>
        <taxon>Viridiplantae</taxon>
        <taxon>Chlorophyta</taxon>
        <taxon>core chlorophytes</taxon>
        <taxon>Trebouxiophyceae</taxon>
        <taxon>Chlorellales</taxon>
        <taxon>Chlorellaceae</taxon>
        <taxon>Apatococcus</taxon>
    </lineage>
</organism>
<feature type="compositionally biased region" description="Polar residues" evidence="3">
    <location>
        <begin position="1315"/>
        <end position="1324"/>
    </location>
</feature>
<feature type="region of interest" description="Disordered" evidence="3">
    <location>
        <begin position="1480"/>
        <end position="1525"/>
    </location>
</feature>
<feature type="region of interest" description="Disordered" evidence="3">
    <location>
        <begin position="275"/>
        <end position="302"/>
    </location>
</feature>
<evidence type="ECO:0000313" key="5">
    <source>
        <dbReference type="Proteomes" id="UP001438707"/>
    </source>
</evidence>
<evidence type="ECO:0000313" key="4">
    <source>
        <dbReference type="EMBL" id="KAK9839950.1"/>
    </source>
</evidence>
<feature type="region of interest" description="Disordered" evidence="3">
    <location>
        <begin position="596"/>
        <end position="634"/>
    </location>
</feature>
<evidence type="ECO:0000256" key="1">
    <source>
        <dbReference type="ARBA" id="ARBA00023054"/>
    </source>
</evidence>
<dbReference type="PANTHER" id="PTHR23160:SF19">
    <property type="entry name" value="MYOSIN HEAVY CHAIN-RELATED PROTEIN"/>
    <property type="match status" value="1"/>
</dbReference>
<feature type="coiled-coil region" evidence="2">
    <location>
        <begin position="962"/>
        <end position="996"/>
    </location>
</feature>
<feature type="compositionally biased region" description="Polar residues" evidence="3">
    <location>
        <begin position="600"/>
        <end position="622"/>
    </location>
</feature>
<dbReference type="Proteomes" id="UP001438707">
    <property type="component" value="Unassembled WGS sequence"/>
</dbReference>
<evidence type="ECO:0000256" key="3">
    <source>
        <dbReference type="SAM" id="MobiDB-lite"/>
    </source>
</evidence>
<feature type="region of interest" description="Disordered" evidence="3">
    <location>
        <begin position="200"/>
        <end position="255"/>
    </location>
</feature>